<dbReference type="Pfam" id="PF04059">
    <property type="entry name" value="RRM_2"/>
    <property type="match status" value="1"/>
</dbReference>
<dbReference type="PANTHER" id="PTHR23189">
    <property type="entry name" value="RNA RECOGNITION MOTIF-CONTAINING"/>
    <property type="match status" value="1"/>
</dbReference>
<dbReference type="InterPro" id="IPR012677">
    <property type="entry name" value="Nucleotide-bd_a/b_plait_sf"/>
</dbReference>
<feature type="region of interest" description="Disordered" evidence="2">
    <location>
        <begin position="335"/>
        <end position="385"/>
    </location>
</feature>
<gene>
    <name evidence="4" type="ORF">IW261DRAFT_1604128</name>
</gene>
<feature type="region of interest" description="Disordered" evidence="2">
    <location>
        <begin position="143"/>
        <end position="164"/>
    </location>
</feature>
<dbReference type="Gene3D" id="3.30.70.330">
    <property type="match status" value="1"/>
</dbReference>
<comment type="caution">
    <text evidence="4">The sequence shown here is derived from an EMBL/GenBank/DDBJ whole genome shotgun (WGS) entry which is preliminary data.</text>
</comment>
<dbReference type="GO" id="GO:0003723">
    <property type="term" value="F:RNA binding"/>
    <property type="evidence" value="ECO:0007669"/>
    <property type="project" value="UniProtKB-KW"/>
</dbReference>
<evidence type="ECO:0000313" key="5">
    <source>
        <dbReference type="Proteomes" id="UP001175227"/>
    </source>
</evidence>
<evidence type="ECO:0000256" key="1">
    <source>
        <dbReference type="ARBA" id="ARBA00022884"/>
    </source>
</evidence>
<dbReference type="Proteomes" id="UP001175227">
    <property type="component" value="Unassembled WGS sequence"/>
</dbReference>
<protein>
    <submittedName>
        <fullName evidence="4">RNA recognition motif 2-domain-containing protein</fullName>
    </submittedName>
</protein>
<dbReference type="AlphaFoldDB" id="A0AA39UG55"/>
<name>A0AA39UG55_9AGAR</name>
<organism evidence="4 5">
    <name type="scientific">Armillaria novae-zelandiae</name>
    <dbReference type="NCBI Taxonomy" id="153914"/>
    <lineage>
        <taxon>Eukaryota</taxon>
        <taxon>Fungi</taxon>
        <taxon>Dikarya</taxon>
        <taxon>Basidiomycota</taxon>
        <taxon>Agaricomycotina</taxon>
        <taxon>Agaricomycetes</taxon>
        <taxon>Agaricomycetidae</taxon>
        <taxon>Agaricales</taxon>
        <taxon>Marasmiineae</taxon>
        <taxon>Physalacriaceae</taxon>
        <taxon>Armillaria</taxon>
    </lineage>
</organism>
<evidence type="ECO:0000259" key="3">
    <source>
        <dbReference type="Pfam" id="PF04059"/>
    </source>
</evidence>
<proteinExistence type="predicted"/>
<feature type="region of interest" description="Disordered" evidence="2">
    <location>
        <begin position="1"/>
        <end position="27"/>
    </location>
</feature>
<feature type="region of interest" description="Disordered" evidence="2">
    <location>
        <begin position="493"/>
        <end position="525"/>
    </location>
</feature>
<evidence type="ECO:0000313" key="4">
    <source>
        <dbReference type="EMBL" id="KAK0485878.1"/>
    </source>
</evidence>
<dbReference type="EMBL" id="JAUEPR010000004">
    <property type="protein sequence ID" value="KAK0485878.1"/>
    <property type="molecule type" value="Genomic_DNA"/>
</dbReference>
<dbReference type="InterPro" id="IPR007201">
    <property type="entry name" value="Mei2-like_Rrm_C"/>
</dbReference>
<feature type="region of interest" description="Disordered" evidence="2">
    <location>
        <begin position="62"/>
        <end position="108"/>
    </location>
</feature>
<keyword evidence="5" id="KW-1185">Reference proteome</keyword>
<accession>A0AA39UG55</accession>
<evidence type="ECO:0000256" key="2">
    <source>
        <dbReference type="SAM" id="MobiDB-lite"/>
    </source>
</evidence>
<keyword evidence="1" id="KW-0694">RNA-binding</keyword>
<feature type="domain" description="Mei2-like C-terminal RNA recognition motif" evidence="3">
    <location>
        <begin position="542"/>
        <end position="624"/>
    </location>
</feature>
<reference evidence="4" key="1">
    <citation type="submission" date="2023-06" db="EMBL/GenBank/DDBJ databases">
        <authorList>
            <consortium name="Lawrence Berkeley National Laboratory"/>
            <person name="Ahrendt S."/>
            <person name="Sahu N."/>
            <person name="Indic B."/>
            <person name="Wong-Bajracharya J."/>
            <person name="Merenyi Z."/>
            <person name="Ke H.-M."/>
            <person name="Monk M."/>
            <person name="Kocsube S."/>
            <person name="Drula E."/>
            <person name="Lipzen A."/>
            <person name="Balint B."/>
            <person name="Henrissat B."/>
            <person name="Andreopoulos B."/>
            <person name="Martin F.M."/>
            <person name="Harder C.B."/>
            <person name="Rigling D."/>
            <person name="Ford K.L."/>
            <person name="Foster G.D."/>
            <person name="Pangilinan J."/>
            <person name="Papanicolaou A."/>
            <person name="Barry K."/>
            <person name="LaButti K."/>
            <person name="Viragh M."/>
            <person name="Koriabine M."/>
            <person name="Yan M."/>
            <person name="Riley R."/>
            <person name="Champramary S."/>
            <person name="Plett K.L."/>
            <person name="Tsai I.J."/>
            <person name="Slot J."/>
            <person name="Sipos G."/>
            <person name="Plett J."/>
            <person name="Nagy L.G."/>
            <person name="Grigoriev I.V."/>
        </authorList>
    </citation>
    <scope>NUCLEOTIDE SEQUENCE</scope>
    <source>
        <strain evidence="4">ICMP 16352</strain>
    </source>
</reference>
<dbReference type="InterPro" id="IPR035979">
    <property type="entry name" value="RBD_domain_sf"/>
</dbReference>
<feature type="region of interest" description="Disordered" evidence="2">
    <location>
        <begin position="397"/>
        <end position="418"/>
    </location>
</feature>
<dbReference type="SUPFAM" id="SSF54928">
    <property type="entry name" value="RNA-binding domain, RBD"/>
    <property type="match status" value="2"/>
</dbReference>
<sequence>MQSTTTHCSLMASRKREHPPRLQHSPSLPNIWFPPHSGPLPAKLSAIPRDNLHLPATPPALATSFALPRPDQTRPRVHSKLLTPPLTPSSSIRTADSHDDAPPQRANPDATRFLLISNIARTVQTDTLSHLFSSFLSAETLGRLPGSSSESRGPPANDRHSSTFKNVTVSDSPIKGVFVRYVQSKGIVVLAFFDVRYAQAAHSLLAARPADLLDVCTDDTGFRCRYLTPNQTVQLTGDSKFLKAASAAFYISVQGVHEQDESSRKRAVNVDTLLQLLESFGTIRSVNLVDSLNDDLCFKNYHIEYCDFRDADASYAALDGQMLFGMKLQVFGREESRSEATESNSVPFPSGGEDSTGTLGRRRAFPPPINTQAKPDDEDDDRTLVWSSSSPTLFYTSPPSDDFSEHSATKVSGPSLPDSEPGPFYAAHYYDGPPVPYPAPYPYPTSPVLGFYDDPHRLAAMNGLSWGPPPPAAFGPRPPDFWHPGPSFFVPEGPTYPTTTDVTPEPPSRNRSLHKSTPAKDEQQGVRNQLDLALIENGGDTRTTVMIKNIPNKMSDRDLLSFIDKVCPRRIDFMYLRMDFKNGCNVGYAFVNFIQVEDLLLFAKKRLGQKWHVPRFSDRVLPLTFGSPRNMFSSEKVLQMSYANYQGKEALVEKFKNSCIMDEQEAWQPKIFYSAGPDQGLPEPFPAPTHMKRKERSLHNRVRVDGARGATIYTLISPDYGVMGYMMSYVNYQGNEALIEKLKNSCIMDKQEAWQRHTVCYG</sequence>
<feature type="compositionally biased region" description="Polar residues" evidence="2">
    <location>
        <begin position="341"/>
        <end position="358"/>
    </location>
</feature>